<evidence type="ECO:0000313" key="3">
    <source>
        <dbReference type="Proteomes" id="UP000054937"/>
    </source>
</evidence>
<feature type="compositionally biased region" description="Acidic residues" evidence="1">
    <location>
        <begin position="383"/>
        <end position="392"/>
    </location>
</feature>
<feature type="compositionally biased region" description="Basic and acidic residues" evidence="1">
    <location>
        <begin position="371"/>
        <end position="382"/>
    </location>
</feature>
<gene>
    <name evidence="2" type="ORF">PPERSA_01204</name>
</gene>
<name>A0A0V0QBF3_PSEPJ</name>
<keyword evidence="3" id="KW-1185">Reference proteome</keyword>
<accession>A0A0V0QBF3</accession>
<feature type="region of interest" description="Disordered" evidence="1">
    <location>
        <begin position="527"/>
        <end position="622"/>
    </location>
</feature>
<evidence type="ECO:0000256" key="1">
    <source>
        <dbReference type="SAM" id="MobiDB-lite"/>
    </source>
</evidence>
<feature type="compositionally biased region" description="Low complexity" evidence="1">
    <location>
        <begin position="554"/>
        <end position="568"/>
    </location>
</feature>
<dbReference type="InParanoid" id="A0A0V0QBF3"/>
<feature type="compositionally biased region" description="Basic and acidic residues" evidence="1">
    <location>
        <begin position="576"/>
        <end position="587"/>
    </location>
</feature>
<feature type="compositionally biased region" description="Low complexity" evidence="1">
    <location>
        <begin position="588"/>
        <end position="601"/>
    </location>
</feature>
<dbReference type="EMBL" id="LDAU01000209">
    <property type="protein sequence ID" value="KRW99558.1"/>
    <property type="molecule type" value="Genomic_DNA"/>
</dbReference>
<feature type="compositionally biased region" description="Basic and acidic residues" evidence="1">
    <location>
        <begin position="302"/>
        <end position="313"/>
    </location>
</feature>
<feature type="region of interest" description="Disordered" evidence="1">
    <location>
        <begin position="371"/>
        <end position="403"/>
    </location>
</feature>
<feature type="compositionally biased region" description="Low complexity" evidence="1">
    <location>
        <begin position="13"/>
        <end position="31"/>
    </location>
</feature>
<sequence>MNNSQDQINPETNSINNSQSQQMEEQQQNLSPTQQIQSQTPNQAKNPKNNNISKQNHANNNNNKKTKTEQQEEETAELSSSKNHINNEDEMDLGSSVIVNQKCPIHIKKKVQSICFNPYCIKRGRTILCSKCQLENHAQHSHQIIKISKYIDHIQKAKTDLKQDISELNIYKVDNISREKHVVLKQILNTYEKSIFTICDWYNSYLDFEENTQCLISTDRISDFAQSIKLMSQFVKFDQQTQKITPIQSKFKFDKQDELHGDLPTDFLTFEQNMFENLQNLHSQLSTILDKHKTLLENSQQQRKEQLEQEQQRQLELQEQIQKSQSPSQKPKNKKKHSGSEFSDSDIDLENSNELNAEARNLKRKNSYRSLEKNKEKEREKEIEDELSDSDSNEFKNYPNNNQNGPYGFDWATEWVEELPKGWQDMLETKSRTPCIGIIVSKRIKDQNVNMEALQKVIKDNFKVYNCFFKEDICKKDQMEKLCLLINVRTATTIKAAKVLKKIIKSSFKGHEICVKTWGSRKQVNKFHQNDRNHPPEFGYRKHIQGGGQMGGYHSHSNNQNRHNSSNSYAPSYKQKTGERSRSRENYNKYSENNNKYYQSSASSRPIGGGEHYKKRPFNAQY</sequence>
<dbReference type="Proteomes" id="UP000054937">
    <property type="component" value="Unassembled WGS sequence"/>
</dbReference>
<organism evidence="2 3">
    <name type="scientific">Pseudocohnilembus persalinus</name>
    <name type="common">Ciliate</name>
    <dbReference type="NCBI Taxonomy" id="266149"/>
    <lineage>
        <taxon>Eukaryota</taxon>
        <taxon>Sar</taxon>
        <taxon>Alveolata</taxon>
        <taxon>Ciliophora</taxon>
        <taxon>Intramacronucleata</taxon>
        <taxon>Oligohymenophorea</taxon>
        <taxon>Scuticociliatia</taxon>
        <taxon>Philasterida</taxon>
        <taxon>Pseudocohnilembidae</taxon>
        <taxon>Pseudocohnilembus</taxon>
    </lineage>
</organism>
<feature type="compositionally biased region" description="Polar residues" evidence="1">
    <location>
        <begin position="1"/>
        <end position="12"/>
    </location>
</feature>
<feature type="compositionally biased region" description="Polar residues" evidence="1">
    <location>
        <begin position="32"/>
        <end position="47"/>
    </location>
</feature>
<feature type="region of interest" description="Disordered" evidence="1">
    <location>
        <begin position="299"/>
        <end position="352"/>
    </location>
</feature>
<proteinExistence type="predicted"/>
<protein>
    <submittedName>
        <fullName evidence="2">Uncharacterized protein</fullName>
    </submittedName>
</protein>
<feature type="compositionally biased region" description="Low complexity" evidence="1">
    <location>
        <begin position="48"/>
        <end position="63"/>
    </location>
</feature>
<dbReference type="AlphaFoldDB" id="A0A0V0QBF3"/>
<feature type="compositionally biased region" description="Basic residues" evidence="1">
    <location>
        <begin position="613"/>
        <end position="622"/>
    </location>
</feature>
<feature type="compositionally biased region" description="Low complexity" evidence="1">
    <location>
        <begin position="314"/>
        <end position="330"/>
    </location>
</feature>
<feature type="region of interest" description="Disordered" evidence="1">
    <location>
        <begin position="1"/>
        <end position="89"/>
    </location>
</feature>
<evidence type="ECO:0000313" key="2">
    <source>
        <dbReference type="EMBL" id="KRW99558.1"/>
    </source>
</evidence>
<comment type="caution">
    <text evidence="2">The sequence shown here is derived from an EMBL/GenBank/DDBJ whole genome shotgun (WGS) entry which is preliminary data.</text>
</comment>
<reference evidence="2 3" key="1">
    <citation type="journal article" date="2015" name="Sci. Rep.">
        <title>Genome of the facultative scuticociliatosis pathogen Pseudocohnilembus persalinus provides insight into its virulence through horizontal gene transfer.</title>
        <authorList>
            <person name="Xiong J."/>
            <person name="Wang G."/>
            <person name="Cheng J."/>
            <person name="Tian M."/>
            <person name="Pan X."/>
            <person name="Warren A."/>
            <person name="Jiang C."/>
            <person name="Yuan D."/>
            <person name="Miao W."/>
        </authorList>
    </citation>
    <scope>NUCLEOTIDE SEQUENCE [LARGE SCALE GENOMIC DNA]</scope>
    <source>
        <strain evidence="2">36N120E</strain>
    </source>
</reference>